<accession>A0A5Q0NZE0</accession>
<dbReference type="EMBL" id="CP045650">
    <property type="protein sequence ID" value="QGA10247.1"/>
    <property type="molecule type" value="Genomic_DNA"/>
</dbReference>
<keyword evidence="1" id="KW-0472">Membrane</keyword>
<evidence type="ECO:0008006" key="6">
    <source>
        <dbReference type="Google" id="ProtNLM"/>
    </source>
</evidence>
<dbReference type="Proteomes" id="UP000327478">
    <property type="component" value="Chromosome"/>
</dbReference>
<dbReference type="Proteomes" id="UP000480556">
    <property type="component" value="Unassembled WGS sequence"/>
</dbReference>
<evidence type="ECO:0000256" key="1">
    <source>
        <dbReference type="SAM" id="Phobius"/>
    </source>
</evidence>
<keyword evidence="1" id="KW-0812">Transmembrane</keyword>
<keyword evidence="1" id="KW-1133">Transmembrane helix</keyword>
<evidence type="ECO:0000313" key="3">
    <source>
        <dbReference type="EMBL" id="QGA10247.1"/>
    </source>
</evidence>
<keyword evidence="4" id="KW-1185">Reference proteome</keyword>
<gene>
    <name evidence="3" type="ORF">GFH30_02025</name>
    <name evidence="2" type="ORF">GHJ48_00675</name>
</gene>
<evidence type="ECO:0000313" key="4">
    <source>
        <dbReference type="Proteomes" id="UP000327478"/>
    </source>
</evidence>
<proteinExistence type="predicted"/>
<organism evidence="2 5">
    <name type="scientific">Acinetobacter wanghuae</name>
    <dbReference type="NCBI Taxonomy" id="2662362"/>
    <lineage>
        <taxon>Bacteria</taxon>
        <taxon>Pseudomonadati</taxon>
        <taxon>Pseudomonadota</taxon>
        <taxon>Gammaproteobacteria</taxon>
        <taxon>Moraxellales</taxon>
        <taxon>Moraxellaceae</taxon>
        <taxon>Acinetobacter</taxon>
    </lineage>
</organism>
<reference evidence="4 5" key="1">
    <citation type="submission" date="2019-10" db="EMBL/GenBank/DDBJ databases">
        <authorList>
            <person name="Dong K."/>
        </authorList>
    </citation>
    <scope>NUCLEOTIDE SEQUENCE [LARGE SCALE GENOMIC DNA]</scope>
    <source>
        <strain evidence="3">Dk386</strain>
        <strain evidence="4">dk386</strain>
        <strain evidence="5">dk771</strain>
        <strain evidence="2">Dk771</strain>
    </source>
</reference>
<dbReference type="AlphaFoldDB" id="A0A5Q0NZE0"/>
<feature type="transmembrane region" description="Helical" evidence="1">
    <location>
        <begin position="12"/>
        <end position="29"/>
    </location>
</feature>
<feature type="transmembrane region" description="Helical" evidence="1">
    <location>
        <begin position="73"/>
        <end position="89"/>
    </location>
</feature>
<dbReference type="EMBL" id="WITK01000001">
    <property type="protein sequence ID" value="MQW90924.1"/>
    <property type="molecule type" value="Genomic_DNA"/>
</dbReference>
<protein>
    <recommendedName>
        <fullName evidence="6">Amino acid permease</fullName>
    </recommendedName>
</protein>
<evidence type="ECO:0000313" key="5">
    <source>
        <dbReference type="Proteomes" id="UP000480556"/>
    </source>
</evidence>
<name>A0A5Q0NZE0_9GAMM</name>
<feature type="transmembrane region" description="Helical" evidence="1">
    <location>
        <begin position="35"/>
        <end position="52"/>
    </location>
</feature>
<evidence type="ECO:0000313" key="2">
    <source>
        <dbReference type="EMBL" id="MQW90924.1"/>
    </source>
</evidence>
<feature type="transmembrane region" description="Helical" evidence="1">
    <location>
        <begin position="101"/>
        <end position="119"/>
    </location>
</feature>
<sequence>MLNFWYSEACSRQFKLIVIIVTCMATYIASTQIQLDVVLSLISIGLGILIHVMRHFRLKLKANHPYRNGFQSLNNIIPIVVLITMMGYFPDAKSPLDTFALVIQLIGFMAVGLFLVSIYEKRAKRFEAPRDEA</sequence>